<dbReference type="Proteomes" id="UP000243361">
    <property type="component" value="Unassembled WGS sequence"/>
</dbReference>
<accession>A0A657Q2T6</accession>
<gene>
    <name evidence="1" type="ORF">B0D84_02720</name>
    <name evidence="2" type="ORF">C3L24_12135</name>
</gene>
<evidence type="ECO:0000313" key="4">
    <source>
        <dbReference type="Proteomes" id="UP000250928"/>
    </source>
</evidence>
<evidence type="ECO:0000313" key="2">
    <source>
        <dbReference type="EMBL" id="PUD98767.1"/>
    </source>
</evidence>
<reference evidence="2 4" key="2">
    <citation type="submission" date="2018-01" db="EMBL/GenBank/DDBJ databases">
        <title>Novel co-symbiosis in the lucinid bivalve Phacoides pectinatus.</title>
        <authorList>
            <person name="Lim S.J."/>
            <person name="Davis B.G."/>
            <person name="Gill D.E."/>
            <person name="Engel A.S."/>
            <person name="Anderson L.C."/>
            <person name="Campbell B.J."/>
        </authorList>
    </citation>
    <scope>NUCLEOTIDE SEQUENCE [LARGE SCALE GENOMIC DNA]</scope>
    <source>
        <strain evidence="2">N3_P5</strain>
    </source>
</reference>
<evidence type="ECO:0000313" key="1">
    <source>
        <dbReference type="EMBL" id="OQX35108.1"/>
    </source>
</evidence>
<comment type="caution">
    <text evidence="1">The sequence shown here is derived from an EMBL/GenBank/DDBJ whole genome shotgun (WGS) entry which is preliminary data.</text>
</comment>
<organism evidence="1 3">
    <name type="scientific">Candidatus Sedimenticola endophacoides</name>
    <dbReference type="NCBI Taxonomy" id="2548426"/>
    <lineage>
        <taxon>Bacteria</taxon>
        <taxon>Pseudomonadati</taxon>
        <taxon>Pseudomonadota</taxon>
        <taxon>Gammaproteobacteria</taxon>
        <taxon>Chromatiales</taxon>
        <taxon>Sedimenticolaceae</taxon>
        <taxon>Sedimenticola</taxon>
    </lineage>
</organism>
<sequence length="66" mass="7140">MQSLSGMSLCVALSMAEALLERERMISLLAFRRIFSTRRSGKARFLAGSGFSGRAVGSVMREGRAA</sequence>
<name>A0A657Q2T6_9GAMM</name>
<proteinExistence type="predicted"/>
<dbReference type="EMBL" id="PQCO01000288">
    <property type="protein sequence ID" value="PUD98767.1"/>
    <property type="molecule type" value="Genomic_DNA"/>
</dbReference>
<dbReference type="EMBL" id="MUIE01000185">
    <property type="protein sequence ID" value="OQX35108.1"/>
    <property type="molecule type" value="Genomic_DNA"/>
</dbReference>
<evidence type="ECO:0000313" key="3">
    <source>
        <dbReference type="Proteomes" id="UP000243361"/>
    </source>
</evidence>
<keyword evidence="3" id="KW-1185">Reference proteome</keyword>
<dbReference type="AlphaFoldDB" id="A0A657Q2T6"/>
<dbReference type="Proteomes" id="UP000250928">
    <property type="component" value="Unassembled WGS sequence"/>
</dbReference>
<reference evidence="1 3" key="1">
    <citation type="submission" date="2017-02" db="EMBL/GenBank/DDBJ databases">
        <title>Novel co-symbiosis in the unique lucinid bivalve Phacoides pectinatus.</title>
        <authorList>
            <person name="Lim S.J."/>
            <person name="Davis B.G."/>
            <person name="Gill D.E."/>
            <person name="Engel A.S."/>
            <person name="Anderson L.C."/>
            <person name="Campbell B.J."/>
        </authorList>
    </citation>
    <scope>NUCLEOTIDE SEQUENCE [LARGE SCALE GENOMIC DNA]</scope>
    <source>
        <strain evidence="1">LUC13016_P6</strain>
    </source>
</reference>
<protein>
    <submittedName>
        <fullName evidence="1">Uncharacterized protein</fullName>
    </submittedName>
</protein>